<dbReference type="GO" id="GO:0042048">
    <property type="term" value="P:olfactory behavior"/>
    <property type="evidence" value="ECO:0007669"/>
    <property type="project" value="TreeGrafter"/>
</dbReference>
<dbReference type="PANTHER" id="PTHR21364">
    <property type="entry name" value="GENERAL ODORANT-BINDING PROTEIN 19A"/>
    <property type="match status" value="1"/>
</dbReference>
<protein>
    <submittedName>
        <fullName evidence="5">Odorant binding protein 18</fullName>
    </submittedName>
</protein>
<comment type="subcellular location">
    <subcellularLocation>
        <location evidence="1">Secreted</location>
    </subcellularLocation>
</comment>
<evidence type="ECO:0000313" key="5">
    <source>
        <dbReference type="EMBL" id="WHU27536.1"/>
    </source>
</evidence>
<dbReference type="InterPro" id="IPR006170">
    <property type="entry name" value="PBP/GOBP"/>
</dbReference>
<dbReference type="GO" id="GO:0005576">
    <property type="term" value="C:extracellular region"/>
    <property type="evidence" value="ECO:0007669"/>
    <property type="project" value="UniProtKB-SubCell"/>
</dbReference>
<gene>
    <name evidence="5" type="primary">OBP18</name>
</gene>
<evidence type="ECO:0000256" key="3">
    <source>
        <dbReference type="ARBA" id="ARBA00022525"/>
    </source>
</evidence>
<dbReference type="FunFam" id="1.10.238.20:FF:000001">
    <property type="entry name" value="General odorant-binding protein lush"/>
    <property type="match status" value="1"/>
</dbReference>
<sequence>MSVFVVIVKLLMLIAASEAMTMKQIKNTGKMMRKTCQPKNNVADEKIDPLNKGEFIEEKEVMCYVACIMKMANTIKNNKLNYEAAIKQADLLFPDEIKEPAKEAITACRKVVDDYKDVCESSFYVTKCIYNHNPSIFFFP</sequence>
<keyword evidence="3" id="KW-0964">Secreted</keyword>
<reference evidence="5" key="1">
    <citation type="submission" date="2022-12" db="EMBL/GenBank/DDBJ databases">
        <authorList>
            <person name="Briscoe A.D."/>
        </authorList>
    </citation>
    <scope>NUCLEOTIDE SEQUENCE</scope>
</reference>
<dbReference type="Pfam" id="PF01395">
    <property type="entry name" value="PBP_GOBP"/>
    <property type="match status" value="1"/>
</dbReference>
<reference evidence="5" key="2">
    <citation type="journal article" date="2023" name="Proc. Natl. Acad. Sci. U.S.A.">
        <title>Sex-linked gene traffic underlies the acquisition of sexually dimorphic UV color vision in Heliconius butterflies.</title>
        <authorList>
            <person name="Chakraborty M."/>
            <person name="Lara A.G."/>
            <person name="Dang A."/>
            <person name="McCulloch K.J."/>
            <person name="Rainbow D."/>
            <person name="Carter D."/>
            <person name="Ngo L.T."/>
            <person name="Solares E."/>
            <person name="Said I."/>
            <person name="Corbett-Detig R.B."/>
            <person name="Gilbert L.E."/>
            <person name="Emerson J.J."/>
            <person name="Briscoe A.D."/>
        </authorList>
    </citation>
    <scope>NUCLEOTIDE SEQUENCE</scope>
</reference>
<dbReference type="InterPro" id="IPR036728">
    <property type="entry name" value="PBP_GOBP_sf"/>
</dbReference>
<feature type="chain" id="PRO_5041249590" evidence="4">
    <location>
        <begin position="20"/>
        <end position="140"/>
    </location>
</feature>
<dbReference type="GO" id="GO:0005549">
    <property type="term" value="F:odorant binding"/>
    <property type="evidence" value="ECO:0007669"/>
    <property type="project" value="InterPro"/>
</dbReference>
<dbReference type="SMART" id="SM00708">
    <property type="entry name" value="PhBP"/>
    <property type="match status" value="1"/>
</dbReference>
<proteinExistence type="evidence at transcript level"/>
<comment type="similarity">
    <text evidence="2">Belongs to the PBP/GOBP family.</text>
</comment>
<dbReference type="Gene3D" id="1.10.238.20">
    <property type="entry name" value="Pheromone/general odorant binding protein domain"/>
    <property type="match status" value="1"/>
</dbReference>
<accession>A0AA49INX9</accession>
<evidence type="ECO:0000256" key="2">
    <source>
        <dbReference type="ARBA" id="ARBA00008098"/>
    </source>
</evidence>
<dbReference type="SUPFAM" id="SSF47565">
    <property type="entry name" value="Insect pheromone/odorant-binding proteins"/>
    <property type="match status" value="1"/>
</dbReference>
<evidence type="ECO:0000256" key="4">
    <source>
        <dbReference type="SAM" id="SignalP"/>
    </source>
</evidence>
<feature type="signal peptide" evidence="4">
    <location>
        <begin position="1"/>
        <end position="19"/>
    </location>
</feature>
<name>A0AA49INX9_HELCH</name>
<organism evidence="5">
    <name type="scientific">Heliconius charithonia</name>
    <name type="common">Zebra longwing butterfly</name>
    <dbReference type="NCBI Taxonomy" id="33434"/>
    <lineage>
        <taxon>Eukaryota</taxon>
        <taxon>Metazoa</taxon>
        <taxon>Ecdysozoa</taxon>
        <taxon>Arthropoda</taxon>
        <taxon>Hexapoda</taxon>
        <taxon>Insecta</taxon>
        <taxon>Pterygota</taxon>
        <taxon>Neoptera</taxon>
        <taxon>Endopterygota</taxon>
        <taxon>Lepidoptera</taxon>
        <taxon>Glossata</taxon>
        <taxon>Ditrysia</taxon>
        <taxon>Papilionoidea</taxon>
        <taxon>Nymphalidae</taxon>
        <taxon>Heliconiinae</taxon>
        <taxon>Heliconiini</taxon>
        <taxon>Heliconius</taxon>
    </lineage>
</organism>
<dbReference type="GO" id="GO:0035275">
    <property type="term" value="F:dibutyl phthalate binding"/>
    <property type="evidence" value="ECO:0007669"/>
    <property type="project" value="TreeGrafter"/>
</dbReference>
<dbReference type="AlphaFoldDB" id="A0AA49INX9"/>
<dbReference type="CDD" id="cd23992">
    <property type="entry name" value="PBP_GOBP"/>
    <property type="match status" value="1"/>
</dbReference>
<keyword evidence="4" id="KW-0732">Signal</keyword>
<dbReference type="PANTHER" id="PTHR21364:SF1">
    <property type="entry name" value="GENERAL ODORANT-BINDING PROTEIN LUSH"/>
    <property type="match status" value="1"/>
</dbReference>
<dbReference type="GO" id="GO:0007608">
    <property type="term" value="P:sensory perception of smell"/>
    <property type="evidence" value="ECO:0007669"/>
    <property type="project" value="TreeGrafter"/>
</dbReference>
<evidence type="ECO:0000256" key="1">
    <source>
        <dbReference type="ARBA" id="ARBA00004613"/>
    </source>
</evidence>
<dbReference type="EMBL" id="OQ064263">
    <property type="protein sequence ID" value="WHU27536.1"/>
    <property type="molecule type" value="mRNA"/>
</dbReference>